<evidence type="ECO:0000256" key="3">
    <source>
        <dbReference type="ARBA" id="ARBA00022603"/>
    </source>
</evidence>
<dbReference type="KEGG" id="fmr:Fuma_06584"/>
<gene>
    <name evidence="7" type="primary">rlmG</name>
    <name evidence="7" type="ORF">Fuma_06584</name>
</gene>
<dbReference type="Proteomes" id="UP000187735">
    <property type="component" value="Chromosome"/>
</dbReference>
<sequence length="188" mass="20881">MENIDVNIKGIRLSLASHPTLFSPKRVDAGTLAMLKCVEFSAGDRVLDLGCGCGVVGIYAAKFSGEENVFMLDNDLTAVEIAKANAVANGVPQIQTLQSDGFRSFRENEFTKILSNPPYHADFSVPKHFILKGFNRLAIGGEMWMVTKREKWYRNKLGAVFGGVETHRVDSYVVFRAVKKRTSYARKS</sequence>
<keyword evidence="2" id="KW-0698">rRNA processing</keyword>
<dbReference type="AlphaFoldDB" id="A0A1P8WS71"/>
<keyword evidence="5" id="KW-0949">S-adenosyl-L-methionine</keyword>
<dbReference type="GO" id="GO:0003676">
    <property type="term" value="F:nucleic acid binding"/>
    <property type="evidence" value="ECO:0007669"/>
    <property type="project" value="InterPro"/>
</dbReference>
<dbReference type="STRING" id="1891926.Fuma_06584"/>
<keyword evidence="3 7" id="KW-0489">Methyltransferase</keyword>
<dbReference type="InterPro" id="IPR007848">
    <property type="entry name" value="Small_mtfrase_dom"/>
</dbReference>
<evidence type="ECO:0000256" key="2">
    <source>
        <dbReference type="ARBA" id="ARBA00022552"/>
    </source>
</evidence>
<dbReference type="Pfam" id="PF05175">
    <property type="entry name" value="MTS"/>
    <property type="match status" value="1"/>
</dbReference>
<dbReference type="EMBL" id="CP017641">
    <property type="protein sequence ID" value="APZ96910.1"/>
    <property type="molecule type" value="Genomic_DNA"/>
</dbReference>
<dbReference type="InterPro" id="IPR002052">
    <property type="entry name" value="DNA_methylase_N6_adenine_CS"/>
</dbReference>
<reference evidence="7 8" key="1">
    <citation type="journal article" date="2016" name="Front. Microbiol.">
        <title>Fuerstia marisgermanicae gen. nov., sp. nov., an Unusual Member of the Phylum Planctomycetes from the German Wadden Sea.</title>
        <authorList>
            <person name="Kohn T."/>
            <person name="Heuer A."/>
            <person name="Jogler M."/>
            <person name="Vollmers J."/>
            <person name="Boedeker C."/>
            <person name="Bunk B."/>
            <person name="Rast P."/>
            <person name="Borchert D."/>
            <person name="Glockner I."/>
            <person name="Freese H.M."/>
            <person name="Klenk H.P."/>
            <person name="Overmann J."/>
            <person name="Kaster A.K."/>
            <person name="Rohde M."/>
            <person name="Wiegand S."/>
            <person name="Jogler C."/>
        </authorList>
    </citation>
    <scope>NUCLEOTIDE SEQUENCE [LARGE SCALE GENOMIC DNA]</scope>
    <source>
        <strain evidence="7 8">NH11</strain>
    </source>
</reference>
<dbReference type="InterPro" id="IPR029063">
    <property type="entry name" value="SAM-dependent_MTases_sf"/>
</dbReference>
<dbReference type="InterPro" id="IPR046977">
    <property type="entry name" value="RsmC/RlmG"/>
</dbReference>
<dbReference type="RefSeq" id="WP_229360800.1">
    <property type="nucleotide sequence ID" value="NZ_CP017641.1"/>
</dbReference>
<evidence type="ECO:0000256" key="5">
    <source>
        <dbReference type="ARBA" id="ARBA00022691"/>
    </source>
</evidence>
<dbReference type="EC" id="2.1.1.174" evidence="7"/>
<keyword evidence="4 7" id="KW-0808">Transferase</keyword>
<evidence type="ECO:0000313" key="7">
    <source>
        <dbReference type="EMBL" id="APZ96910.1"/>
    </source>
</evidence>
<dbReference type="SUPFAM" id="SSF53335">
    <property type="entry name" value="S-adenosyl-L-methionine-dependent methyltransferases"/>
    <property type="match status" value="1"/>
</dbReference>
<proteinExistence type="predicted"/>
<dbReference type="CDD" id="cd02440">
    <property type="entry name" value="AdoMet_MTases"/>
    <property type="match status" value="1"/>
</dbReference>
<dbReference type="GO" id="GO:0052916">
    <property type="term" value="F:23S rRNA (guanine(1835)-N(2))-methyltransferase activity"/>
    <property type="evidence" value="ECO:0007669"/>
    <property type="project" value="UniProtKB-EC"/>
</dbReference>
<name>A0A1P8WS71_9PLAN</name>
<keyword evidence="8" id="KW-1185">Reference proteome</keyword>
<evidence type="ECO:0000259" key="6">
    <source>
        <dbReference type="Pfam" id="PF05175"/>
    </source>
</evidence>
<evidence type="ECO:0000256" key="4">
    <source>
        <dbReference type="ARBA" id="ARBA00022679"/>
    </source>
</evidence>
<feature type="domain" description="Methyltransferase small" evidence="6">
    <location>
        <begin position="14"/>
        <end position="175"/>
    </location>
</feature>
<evidence type="ECO:0000256" key="1">
    <source>
        <dbReference type="ARBA" id="ARBA00022490"/>
    </source>
</evidence>
<dbReference type="PANTHER" id="PTHR47816:SF4">
    <property type="entry name" value="RIBOSOMAL RNA SMALL SUBUNIT METHYLTRANSFERASE C"/>
    <property type="match status" value="1"/>
</dbReference>
<dbReference type="Gene3D" id="3.40.50.150">
    <property type="entry name" value="Vaccinia Virus protein VP39"/>
    <property type="match status" value="1"/>
</dbReference>
<evidence type="ECO:0000313" key="8">
    <source>
        <dbReference type="Proteomes" id="UP000187735"/>
    </source>
</evidence>
<organism evidence="7 8">
    <name type="scientific">Fuerstiella marisgermanici</name>
    <dbReference type="NCBI Taxonomy" id="1891926"/>
    <lineage>
        <taxon>Bacteria</taxon>
        <taxon>Pseudomonadati</taxon>
        <taxon>Planctomycetota</taxon>
        <taxon>Planctomycetia</taxon>
        <taxon>Planctomycetales</taxon>
        <taxon>Planctomycetaceae</taxon>
        <taxon>Fuerstiella</taxon>
    </lineage>
</organism>
<keyword evidence="1" id="KW-0963">Cytoplasm</keyword>
<protein>
    <submittedName>
        <fullName evidence="7">Ribosomal RNA large subunit methyltransferase G</fullName>
        <ecNumber evidence="7">2.1.1.174</ecNumber>
    </submittedName>
</protein>
<dbReference type="PROSITE" id="PS00092">
    <property type="entry name" value="N6_MTASE"/>
    <property type="match status" value="1"/>
</dbReference>
<dbReference type="PANTHER" id="PTHR47816">
    <property type="entry name" value="RIBOSOMAL RNA SMALL SUBUNIT METHYLTRANSFERASE C"/>
    <property type="match status" value="1"/>
</dbReference>
<accession>A0A1P8WS71</accession>